<feature type="repeat" description="ANK" evidence="3">
    <location>
        <begin position="986"/>
        <end position="1011"/>
    </location>
</feature>
<feature type="domain" description="GPI inositol-deacylase winged helix" evidence="5">
    <location>
        <begin position="667"/>
        <end position="755"/>
    </location>
</feature>
<organism evidence="7 8">
    <name type="scientific">Trichoderma simmonsii</name>
    <dbReference type="NCBI Taxonomy" id="1491479"/>
    <lineage>
        <taxon>Eukaryota</taxon>
        <taxon>Fungi</taxon>
        <taxon>Dikarya</taxon>
        <taxon>Ascomycota</taxon>
        <taxon>Pezizomycotina</taxon>
        <taxon>Sordariomycetes</taxon>
        <taxon>Hypocreomycetidae</taxon>
        <taxon>Hypocreales</taxon>
        <taxon>Hypocreaceae</taxon>
        <taxon>Trichoderma</taxon>
    </lineage>
</organism>
<feature type="domain" description="Nephrocystin 3-like N-terminal" evidence="6">
    <location>
        <begin position="386"/>
        <end position="554"/>
    </location>
</feature>
<keyword evidence="8" id="KW-1185">Reference proteome</keyword>
<dbReference type="AlphaFoldDB" id="A0A8G0LRM9"/>
<dbReference type="InterPro" id="IPR036770">
    <property type="entry name" value="Ankyrin_rpt-contain_sf"/>
</dbReference>
<dbReference type="PROSITE" id="PS50088">
    <property type="entry name" value="ANK_REPEAT"/>
    <property type="match status" value="8"/>
</dbReference>
<dbReference type="PROSITE" id="PS50297">
    <property type="entry name" value="ANK_REP_REGION"/>
    <property type="match status" value="8"/>
</dbReference>
<feature type="repeat" description="ANK" evidence="3">
    <location>
        <begin position="1184"/>
        <end position="1216"/>
    </location>
</feature>
<feature type="repeat" description="ANK" evidence="3">
    <location>
        <begin position="1052"/>
        <end position="1084"/>
    </location>
</feature>
<feature type="repeat" description="ANK" evidence="3">
    <location>
        <begin position="1118"/>
        <end position="1150"/>
    </location>
</feature>
<dbReference type="Pfam" id="PF01048">
    <property type="entry name" value="PNP_UDP_1"/>
    <property type="match status" value="1"/>
</dbReference>
<feature type="repeat" description="ANK" evidence="3">
    <location>
        <begin position="1085"/>
        <end position="1117"/>
    </location>
</feature>
<dbReference type="SUPFAM" id="SSF48403">
    <property type="entry name" value="Ankyrin repeat"/>
    <property type="match status" value="1"/>
</dbReference>
<dbReference type="SMART" id="SM00248">
    <property type="entry name" value="ANK"/>
    <property type="match status" value="11"/>
</dbReference>
<dbReference type="InterPro" id="IPR000845">
    <property type="entry name" value="Nucleoside_phosphorylase_d"/>
</dbReference>
<feature type="repeat" description="ANK" evidence="3">
    <location>
        <begin position="1217"/>
        <end position="1249"/>
    </location>
</feature>
<feature type="domain" description="Nucleoside phosphorylase" evidence="4">
    <location>
        <begin position="16"/>
        <end position="156"/>
    </location>
</feature>
<feature type="repeat" description="ANK" evidence="3">
    <location>
        <begin position="953"/>
        <end position="985"/>
    </location>
</feature>
<reference evidence="7 8" key="1">
    <citation type="journal article" date="2021" name="BMC Genomics">
        <title>Telomere-to-telomere genome assembly of asparaginase-producing Trichoderma simmonsii.</title>
        <authorList>
            <person name="Chung D."/>
            <person name="Kwon Y.M."/>
            <person name="Yang Y."/>
        </authorList>
    </citation>
    <scope>NUCLEOTIDE SEQUENCE [LARGE SCALE GENOMIC DNA]</scope>
    <source>
        <strain evidence="7 8">GH-Sj1</strain>
    </source>
</reference>
<dbReference type="Proteomes" id="UP000826661">
    <property type="component" value="Chromosome VII"/>
</dbReference>
<dbReference type="Gene3D" id="1.25.40.20">
    <property type="entry name" value="Ankyrin repeat-containing domain"/>
    <property type="match status" value="2"/>
</dbReference>
<evidence type="ECO:0000256" key="3">
    <source>
        <dbReference type="PROSITE-ProRule" id="PRU00023"/>
    </source>
</evidence>
<dbReference type="Pfam" id="PF00023">
    <property type="entry name" value="Ank"/>
    <property type="match status" value="1"/>
</dbReference>
<accession>A0A8G0LRM9</accession>
<dbReference type="PRINTS" id="PR01415">
    <property type="entry name" value="ANKYRIN"/>
</dbReference>
<dbReference type="Pfam" id="PF12796">
    <property type="entry name" value="Ank_2"/>
    <property type="match status" value="3"/>
</dbReference>
<dbReference type="InterPro" id="IPR002110">
    <property type="entry name" value="Ankyrin_rpt"/>
</dbReference>
<dbReference type="InterPro" id="IPR035994">
    <property type="entry name" value="Nucleoside_phosphorylase_sf"/>
</dbReference>
<dbReference type="InterPro" id="IPR054471">
    <property type="entry name" value="GPIID_WHD"/>
</dbReference>
<dbReference type="GO" id="GO:0003824">
    <property type="term" value="F:catalytic activity"/>
    <property type="evidence" value="ECO:0007669"/>
    <property type="project" value="InterPro"/>
</dbReference>
<dbReference type="GO" id="GO:0009116">
    <property type="term" value="P:nucleoside metabolic process"/>
    <property type="evidence" value="ECO:0007669"/>
    <property type="project" value="InterPro"/>
</dbReference>
<evidence type="ECO:0000313" key="7">
    <source>
        <dbReference type="EMBL" id="QYT06229.1"/>
    </source>
</evidence>
<keyword evidence="1" id="KW-0677">Repeat</keyword>
<evidence type="ECO:0008006" key="9">
    <source>
        <dbReference type="Google" id="ProtNLM"/>
    </source>
</evidence>
<evidence type="ECO:0000256" key="2">
    <source>
        <dbReference type="ARBA" id="ARBA00023043"/>
    </source>
</evidence>
<evidence type="ECO:0000259" key="5">
    <source>
        <dbReference type="Pfam" id="PF22939"/>
    </source>
</evidence>
<gene>
    <name evidence="7" type="ORF">H0G86_013091</name>
</gene>
<proteinExistence type="predicted"/>
<dbReference type="PANTHER" id="PTHR24198">
    <property type="entry name" value="ANKYRIN REPEAT AND PROTEIN KINASE DOMAIN-CONTAINING PROTEIN"/>
    <property type="match status" value="1"/>
</dbReference>
<evidence type="ECO:0000259" key="4">
    <source>
        <dbReference type="Pfam" id="PF01048"/>
    </source>
</evidence>
<evidence type="ECO:0000259" key="6">
    <source>
        <dbReference type="Pfam" id="PF24883"/>
    </source>
</evidence>
<dbReference type="PANTHER" id="PTHR24198:SF165">
    <property type="entry name" value="ANKYRIN REPEAT-CONTAINING PROTEIN-RELATED"/>
    <property type="match status" value="1"/>
</dbReference>
<dbReference type="EMBL" id="CP075870">
    <property type="protein sequence ID" value="QYT06229.1"/>
    <property type="molecule type" value="Genomic_DNA"/>
</dbReference>
<protein>
    <recommendedName>
        <fullName evidence="9">Nucleoside phosphorylase domain-containing protein</fullName>
    </recommendedName>
</protein>
<evidence type="ECO:0000256" key="1">
    <source>
        <dbReference type="ARBA" id="ARBA00022737"/>
    </source>
</evidence>
<dbReference type="InterPro" id="IPR027417">
    <property type="entry name" value="P-loop_NTPase"/>
</dbReference>
<keyword evidence="2 3" id="KW-0040">ANK repeat</keyword>
<dbReference type="Pfam" id="PF22939">
    <property type="entry name" value="WHD_GPIID"/>
    <property type="match status" value="1"/>
</dbReference>
<feature type="repeat" description="ANK" evidence="3">
    <location>
        <begin position="1151"/>
        <end position="1183"/>
    </location>
</feature>
<dbReference type="Pfam" id="PF24883">
    <property type="entry name" value="NPHP3_N"/>
    <property type="match status" value="1"/>
</dbReference>
<sequence>MTDNITPPRSRYEFQIAIFCALPLEASVLQSLFDAQWDAEKYGKEQRDTNAYSLGVLGLHNVVLIHMPNMGKVAAAVAAANLRTSFRGIRLALVVGICGGAPFGPSGEIFLGDVVISEGLVQYDLGRRLPNTFVRKDTPGENLPRPRPEVRATLAKLQTTQGRYQLQNEMFKHLRLLRQRSDLEIPYPGLMNDRLFSSKYIHRHRPPSKCGICSKIKDNLCCSAMEANCEELGCARLERSRSRRVHPSKEPRPIVHFGLVATGDTVMRSGKDRDRTVSRDKVIAFEMEGAGIWETIPAVLVIKGVCDYADSHKNKKWQPYAAATAAATAKAFLEHWNIGLSQRSQDSSTGDLKTRRFETEELKIMKRLNTSPYRDRKERNPDRVAGTCEWFILHHLFQDWKQSASSRLLWVSADPGCGKSVLTKYLVDNIILTTTETTVCYFFFKDDFEDQKSITSALCCIMYQLFQQNHALLTEDIANQIEAGGERFLASFSDLWHIFLTAAQDIHAGEIICILDAIDECDDHGRSQLAKALCKLYGPENRLNLKLKFLVTSRPFGSIRQGFQPLQIPGMPTIHLSGESDEEMKKISAEIDLYIRARVEDIGERLKLSRTERHTLLEQLIRVPNRTYLWVYLILDLIESDINIDKAGILQATAHIPKTVDEAYDRILSKSYNPKEATRILHIVVAAERALSLRELGFALSIRSHHRACNDIDIKNEDRLRENIRDTCGLFVTIIHSRVYLLHQTAREFLVRDGKLLSTRYINPDLRWKHILLPYESHKMLAEICISYLLLSGVSLPILDNHESDNTSNRILFDYSANYWATHLRESHAKITEPMAQSILRLCDPDSTICNNWLRVFWEKTSNTPFPKQFTTLMIVSYLGLDAIVKMMLSTTTKNIKLTARDETYGRSALSWAAGNGFDDVVKLLTRGYHNWHRKFTLLLLGNISEIDSMDASGRTPLLHAIWNGNAAVIETLIKAGARLDVTDNIGGTPLFYAMYYRRDAIVKLLLKHGATPISGYKMATELFFSAVEKGDLQVIQLFLDSGFDIESRKRGNQTPLLLAANMGRRDVIQVLLDQGANIKVEDEGGRMPLHCAATSGDIDTVQLLLNNDADINLMDLTKRTPLSYAVESENFELVQFLVDRGADINSPDLNKRTPLSYAVEAENFELIQYLDGRGADINVVNSNKRTALSYAVESEKIKLIHLLITGGADINLVDSNKHPPLSYAIESNNIKLILLLIDRGADVELLREDEKALFFVHQHRTIYKGKLNAL</sequence>
<dbReference type="InterPro" id="IPR056884">
    <property type="entry name" value="NPHP3-like_N"/>
</dbReference>
<dbReference type="Gene3D" id="3.40.50.1580">
    <property type="entry name" value="Nucleoside phosphorylase domain"/>
    <property type="match status" value="1"/>
</dbReference>
<dbReference type="SUPFAM" id="SSF53167">
    <property type="entry name" value="Purine and uridine phosphorylases"/>
    <property type="match status" value="1"/>
</dbReference>
<name>A0A8G0LRM9_9HYPO</name>
<dbReference type="Gene3D" id="3.40.50.300">
    <property type="entry name" value="P-loop containing nucleotide triphosphate hydrolases"/>
    <property type="match status" value="1"/>
</dbReference>
<dbReference type="SUPFAM" id="SSF52540">
    <property type="entry name" value="P-loop containing nucleoside triphosphate hydrolases"/>
    <property type="match status" value="1"/>
</dbReference>
<evidence type="ECO:0000313" key="8">
    <source>
        <dbReference type="Proteomes" id="UP000826661"/>
    </source>
</evidence>